<proteinExistence type="predicted"/>
<feature type="region of interest" description="Disordered" evidence="1">
    <location>
        <begin position="169"/>
        <end position="201"/>
    </location>
</feature>
<reference evidence="2 3" key="1">
    <citation type="submission" date="2023-11" db="EMBL/GenBank/DDBJ databases">
        <title>Halocaridina rubra genome assembly.</title>
        <authorList>
            <person name="Smith C."/>
        </authorList>
    </citation>
    <scope>NUCLEOTIDE SEQUENCE [LARGE SCALE GENOMIC DNA]</scope>
    <source>
        <strain evidence="2">EP-1</strain>
        <tissue evidence="2">Whole</tissue>
    </source>
</reference>
<protein>
    <submittedName>
        <fullName evidence="2">Uncharacterized protein</fullName>
    </submittedName>
</protein>
<feature type="region of interest" description="Disordered" evidence="1">
    <location>
        <begin position="472"/>
        <end position="733"/>
    </location>
</feature>
<feature type="compositionally biased region" description="Polar residues" evidence="1">
    <location>
        <begin position="169"/>
        <end position="180"/>
    </location>
</feature>
<dbReference type="AlphaFoldDB" id="A0AAN8WT79"/>
<feature type="compositionally biased region" description="Low complexity" evidence="1">
    <location>
        <begin position="563"/>
        <end position="574"/>
    </location>
</feature>
<feature type="region of interest" description="Disordered" evidence="1">
    <location>
        <begin position="869"/>
        <end position="904"/>
    </location>
</feature>
<feature type="compositionally biased region" description="Polar residues" evidence="1">
    <location>
        <begin position="663"/>
        <end position="716"/>
    </location>
</feature>
<feature type="compositionally biased region" description="Polar residues" evidence="1">
    <location>
        <begin position="880"/>
        <end position="894"/>
    </location>
</feature>
<feature type="region of interest" description="Disordered" evidence="1">
    <location>
        <begin position="413"/>
        <end position="453"/>
    </location>
</feature>
<feature type="compositionally biased region" description="Basic and acidic residues" evidence="1">
    <location>
        <begin position="1079"/>
        <end position="1092"/>
    </location>
</feature>
<feature type="compositionally biased region" description="Polar residues" evidence="1">
    <location>
        <begin position="922"/>
        <end position="950"/>
    </location>
</feature>
<accession>A0AAN8WT79</accession>
<evidence type="ECO:0000313" key="2">
    <source>
        <dbReference type="EMBL" id="KAK7070592.1"/>
    </source>
</evidence>
<feature type="compositionally biased region" description="Basic and acidic residues" evidence="1">
    <location>
        <begin position="623"/>
        <end position="632"/>
    </location>
</feature>
<gene>
    <name evidence="2" type="ORF">SK128_018440</name>
</gene>
<dbReference type="Proteomes" id="UP001381693">
    <property type="component" value="Unassembled WGS sequence"/>
</dbReference>
<feature type="compositionally biased region" description="Low complexity" evidence="1">
    <location>
        <begin position="958"/>
        <end position="972"/>
    </location>
</feature>
<organism evidence="2 3">
    <name type="scientific">Halocaridina rubra</name>
    <name type="common">Hawaiian red shrimp</name>
    <dbReference type="NCBI Taxonomy" id="373956"/>
    <lineage>
        <taxon>Eukaryota</taxon>
        <taxon>Metazoa</taxon>
        <taxon>Ecdysozoa</taxon>
        <taxon>Arthropoda</taxon>
        <taxon>Crustacea</taxon>
        <taxon>Multicrustacea</taxon>
        <taxon>Malacostraca</taxon>
        <taxon>Eumalacostraca</taxon>
        <taxon>Eucarida</taxon>
        <taxon>Decapoda</taxon>
        <taxon>Pleocyemata</taxon>
        <taxon>Caridea</taxon>
        <taxon>Atyoidea</taxon>
        <taxon>Atyidae</taxon>
        <taxon>Halocaridina</taxon>
    </lineage>
</organism>
<feature type="compositionally biased region" description="Basic and acidic residues" evidence="1">
    <location>
        <begin position="1005"/>
        <end position="1025"/>
    </location>
</feature>
<comment type="caution">
    <text evidence="2">The sequence shown here is derived from an EMBL/GenBank/DDBJ whole genome shotgun (WGS) entry which is preliminary data.</text>
</comment>
<feature type="region of interest" description="Disordered" evidence="1">
    <location>
        <begin position="1"/>
        <end position="114"/>
    </location>
</feature>
<evidence type="ECO:0000313" key="3">
    <source>
        <dbReference type="Proteomes" id="UP001381693"/>
    </source>
</evidence>
<feature type="compositionally biased region" description="Low complexity" evidence="1">
    <location>
        <begin position="639"/>
        <end position="656"/>
    </location>
</feature>
<name>A0AAN8WT79_HALRR</name>
<feature type="compositionally biased region" description="Pro residues" evidence="1">
    <location>
        <begin position="429"/>
        <end position="449"/>
    </location>
</feature>
<feature type="region of interest" description="Disordered" evidence="1">
    <location>
        <begin position="922"/>
        <end position="1113"/>
    </location>
</feature>
<feature type="compositionally biased region" description="Pro residues" evidence="1">
    <location>
        <begin position="105"/>
        <end position="114"/>
    </location>
</feature>
<feature type="non-terminal residue" evidence="2">
    <location>
        <position position="1"/>
    </location>
</feature>
<keyword evidence="3" id="KW-1185">Reference proteome</keyword>
<evidence type="ECO:0000256" key="1">
    <source>
        <dbReference type="SAM" id="MobiDB-lite"/>
    </source>
</evidence>
<sequence length="1113" mass="116418">LPHVDPSKRIHCPPSSLCIEVSGGGRPLEGSSAGATVSPRSPTPPSSQGSKSNSPLLNGHAKPVGEAGKPTPLIGSFFGKHEGFTLSPLKEKSSPGTKTNSTVGVPPPVPPPPVTVIPPLTSTNSTVSNSLNSHSSSTLVASWRSKTQQSHPGLANPINSTNGLKVSISGPSLQGSTNPAIASHVLPSRSAPPPPGDKTDPSAVAVNLPPVAVIAPCRRAPTLAPRPLSVPDASTLVAQANHQLDSHHLEYENKSLEGDKQSTVARIASFLTKKDKQRSESEVDVEVGRSNTLPRKAAKIKRESLMQLEISGPMQLQATELPANLVPVRTAPDPPMPSNLKPSQIKASQEEPGKTSKVSWAPSVSVDKEDKSVVPASDTRSNMRVTWTPSALDKDANMELQRIGSMRETPVTIRPSIPKFGSMRAPRPKSLPPTRPSEPPPRPPLPMIPGTPDSECFYDDCLNIQEVHVPLANSEETSPENIYATIDENSSEKDPTIKEVTYSPQEPFEEKKEKKSLFSFLYNKPKKKTDRGKAADDGAATAEPIYTNLIESTKEENVDKVESPVGCSTSSSLSPPSPGNRDSKRTSCGSSEDGGLLSEIVTELSTRDVDYVNTLSKKHKREKGLLEKDSKKAPQKQPTSSHSASVFTSSTTSPGSDDTKSTNGLTKNTVPKSTSYPLKTEKTPSASKTSISVKTSPTNIPNTKGKSATSITNNANAVPPGADNVKTSTKTASSGFVPRGVFSYLNSGKSKTPASTVASVSTASSINTTAAVSTPTTTTTSTSNSDHLSAVATVPGSSVTISLENTNESSSSSSHSKRIGSLKSNFLSSNIRSNSGPSATTVAVATVTARPSSTTVTAATVTTSISTGTLSTSTTVSNSGAPSTISSSSVQRSNRPVFPPDKVLVFPPDKIINISNQNENAEASSEINAKQATTPTSVANGQETSSSASSKPGRVLSPTRGATPTRGTTPARNSSTTSSGRFDKSRSGTPQPVGRKPSVPLVAKPEQKKTVPKAADKTGTKRAEKPMSNAANKTSDKPVAKKLSVKPTVATGVAASGGIKTGTAGKRIGTANVASLQQKFEKKETENKDSKPLTKAPSRKSQEVRPVVAPKPK</sequence>
<feature type="compositionally biased region" description="Low complexity" evidence="1">
    <location>
        <begin position="869"/>
        <end position="879"/>
    </location>
</feature>
<feature type="region of interest" description="Disordered" evidence="1">
    <location>
        <begin position="328"/>
        <end position="381"/>
    </location>
</feature>
<feature type="compositionally biased region" description="Basic and acidic residues" evidence="1">
    <location>
        <begin position="552"/>
        <end position="562"/>
    </location>
</feature>
<feature type="compositionally biased region" description="Basic and acidic residues" evidence="1">
    <location>
        <begin position="79"/>
        <end position="93"/>
    </location>
</feature>
<dbReference type="EMBL" id="JAXCGZ010015298">
    <property type="protein sequence ID" value="KAK7070592.1"/>
    <property type="molecule type" value="Genomic_DNA"/>
</dbReference>